<dbReference type="GO" id="GO:0016020">
    <property type="term" value="C:membrane"/>
    <property type="evidence" value="ECO:0007669"/>
    <property type="project" value="UniProtKB-SubCell"/>
</dbReference>
<dbReference type="InterPro" id="IPR004840">
    <property type="entry name" value="Amino_acid_permease_CS"/>
</dbReference>
<feature type="transmembrane region" description="Helical" evidence="7">
    <location>
        <begin position="453"/>
        <end position="478"/>
    </location>
</feature>
<dbReference type="AlphaFoldDB" id="W2RRG1"/>
<feature type="transmembrane region" description="Helical" evidence="7">
    <location>
        <begin position="490"/>
        <end position="511"/>
    </location>
</feature>
<feature type="transmembrane region" description="Helical" evidence="7">
    <location>
        <begin position="295"/>
        <end position="314"/>
    </location>
</feature>
<dbReference type="PIRSF" id="PIRSF006060">
    <property type="entry name" value="AA_transporter"/>
    <property type="match status" value="1"/>
</dbReference>
<evidence type="ECO:0000256" key="2">
    <source>
        <dbReference type="ARBA" id="ARBA00022448"/>
    </source>
</evidence>
<keyword evidence="4 7" id="KW-1133">Transmembrane helix</keyword>
<dbReference type="EMBL" id="KB822721">
    <property type="protein sequence ID" value="ETN39047.1"/>
    <property type="molecule type" value="Genomic_DNA"/>
</dbReference>
<dbReference type="PANTHER" id="PTHR45649:SF27">
    <property type="entry name" value="CHOLINE TRANSPORTER (EUROFUNG)"/>
    <property type="match status" value="1"/>
</dbReference>
<name>W2RRG1_CYPE1</name>
<feature type="transmembrane region" description="Helical" evidence="7">
    <location>
        <begin position="419"/>
        <end position="441"/>
    </location>
</feature>
<evidence type="ECO:0000256" key="5">
    <source>
        <dbReference type="ARBA" id="ARBA00023136"/>
    </source>
</evidence>
<organism evidence="8 9">
    <name type="scientific">Cyphellophora europaea (strain CBS 101466)</name>
    <name type="common">Phialophora europaea</name>
    <dbReference type="NCBI Taxonomy" id="1220924"/>
    <lineage>
        <taxon>Eukaryota</taxon>
        <taxon>Fungi</taxon>
        <taxon>Dikarya</taxon>
        <taxon>Ascomycota</taxon>
        <taxon>Pezizomycotina</taxon>
        <taxon>Eurotiomycetes</taxon>
        <taxon>Chaetothyriomycetidae</taxon>
        <taxon>Chaetothyriales</taxon>
        <taxon>Cyphellophoraceae</taxon>
        <taxon>Cyphellophora</taxon>
    </lineage>
</organism>
<evidence type="ECO:0000256" key="7">
    <source>
        <dbReference type="SAM" id="Phobius"/>
    </source>
</evidence>
<evidence type="ECO:0000313" key="9">
    <source>
        <dbReference type="Proteomes" id="UP000030752"/>
    </source>
</evidence>
<dbReference type="HOGENOM" id="CLU_004495_2_1_1"/>
<feature type="transmembrane region" description="Helical" evidence="7">
    <location>
        <begin position="178"/>
        <end position="198"/>
    </location>
</feature>
<dbReference type="PROSITE" id="PS00218">
    <property type="entry name" value="AMINO_ACID_PERMEASE_1"/>
    <property type="match status" value="1"/>
</dbReference>
<dbReference type="STRING" id="1220924.W2RRG1"/>
<dbReference type="GO" id="GO:0022857">
    <property type="term" value="F:transmembrane transporter activity"/>
    <property type="evidence" value="ECO:0007669"/>
    <property type="project" value="InterPro"/>
</dbReference>
<gene>
    <name evidence="8" type="ORF">HMPREF1541_05269</name>
</gene>
<evidence type="ECO:0000256" key="6">
    <source>
        <dbReference type="SAM" id="MobiDB-lite"/>
    </source>
</evidence>
<dbReference type="Proteomes" id="UP000030752">
    <property type="component" value="Unassembled WGS sequence"/>
</dbReference>
<feature type="transmembrane region" description="Helical" evidence="7">
    <location>
        <begin position="343"/>
        <end position="363"/>
    </location>
</feature>
<evidence type="ECO:0000313" key="8">
    <source>
        <dbReference type="EMBL" id="ETN39047.1"/>
    </source>
</evidence>
<dbReference type="Gene3D" id="1.20.1740.10">
    <property type="entry name" value="Amino acid/polyamine transporter I"/>
    <property type="match status" value="1"/>
</dbReference>
<dbReference type="InParanoid" id="W2RRG1"/>
<keyword evidence="2" id="KW-0813">Transport</keyword>
<keyword evidence="9" id="KW-1185">Reference proteome</keyword>
<dbReference type="RefSeq" id="XP_008717832.1">
    <property type="nucleotide sequence ID" value="XM_008719610.1"/>
</dbReference>
<dbReference type="VEuPathDB" id="FungiDB:HMPREF1541_05269"/>
<proteinExistence type="predicted"/>
<accession>W2RRG1</accession>
<sequence length="526" mass="56703">MDRLEIQTSGKPTEATTKNADVEMSTVLTEHSGTIESINPYGAQLRQPLQKNFSIISLSGIGLVVGNVWPALAGSLATSIFNGGPSGAIYEFFAASLCYFAVAAVIAELASSLPSSAGVHLWASVMSGPKYGRLVGYLAGYWNCFAWIFAAASVSAIASNLCLEIHAYLHPEFEVKRWHTLLGYLLLNWVACGLVTMANKAVPRLNIVGLLVLLIGGIATIVVCAAMLDTNAASAKHQSVWASWEAHIGYPDGFVFVAGMLNGAFAMGTPDATTHLAEEIPNPEINVPKAIASQYLLGFVSAFAYLITILYSITDYDALLSASFPIAEIYSQATRRSDAGTTVLMVLILLSMILCTISLHITFGRTLWTLARVNATPFPKTLGRVSTSKHMPVAATVTGTVVVSLIGIIYLFSSSAFNSFVASFILLSSSSYIAVAVPYLAQRSSKKVEPGPFFIKGVFGYAVHFLACAYMVVWFVIYCFPYSLPTDAVSMNYTSLIWGGITIFAGVWWVFDARKRCVWPARITDD</sequence>
<dbReference type="PANTHER" id="PTHR45649">
    <property type="entry name" value="AMINO-ACID PERMEASE BAT1"/>
    <property type="match status" value="1"/>
</dbReference>
<feature type="transmembrane region" description="Helical" evidence="7">
    <location>
        <begin position="53"/>
        <end position="72"/>
    </location>
</feature>
<dbReference type="InterPro" id="IPR002293">
    <property type="entry name" value="AA/rel_permease1"/>
</dbReference>
<reference evidence="8 9" key="1">
    <citation type="submission" date="2013-03" db="EMBL/GenBank/DDBJ databases">
        <title>The Genome Sequence of Phialophora europaea CBS 101466.</title>
        <authorList>
            <consortium name="The Broad Institute Genomics Platform"/>
            <person name="Cuomo C."/>
            <person name="de Hoog S."/>
            <person name="Gorbushina A."/>
            <person name="Walker B."/>
            <person name="Young S.K."/>
            <person name="Zeng Q."/>
            <person name="Gargeya S."/>
            <person name="Fitzgerald M."/>
            <person name="Haas B."/>
            <person name="Abouelleil A."/>
            <person name="Allen A.W."/>
            <person name="Alvarado L."/>
            <person name="Arachchi H.M."/>
            <person name="Berlin A.M."/>
            <person name="Chapman S.B."/>
            <person name="Gainer-Dewar J."/>
            <person name="Goldberg J."/>
            <person name="Griggs A."/>
            <person name="Gujja S."/>
            <person name="Hansen M."/>
            <person name="Howarth C."/>
            <person name="Imamovic A."/>
            <person name="Ireland A."/>
            <person name="Larimer J."/>
            <person name="McCowan C."/>
            <person name="Murphy C."/>
            <person name="Pearson M."/>
            <person name="Poon T.W."/>
            <person name="Priest M."/>
            <person name="Roberts A."/>
            <person name="Saif S."/>
            <person name="Shea T."/>
            <person name="Sisk P."/>
            <person name="Sykes S."/>
            <person name="Wortman J."/>
            <person name="Nusbaum C."/>
            <person name="Birren B."/>
        </authorList>
    </citation>
    <scope>NUCLEOTIDE SEQUENCE [LARGE SCALE GENOMIC DNA]</scope>
    <source>
        <strain evidence="8 9">CBS 101466</strain>
    </source>
</reference>
<dbReference type="OrthoDB" id="3900342at2759"/>
<protein>
    <recommendedName>
        <fullName evidence="10">Amino acid permease/ SLC12A domain-containing protein</fullName>
    </recommendedName>
</protein>
<evidence type="ECO:0000256" key="3">
    <source>
        <dbReference type="ARBA" id="ARBA00022692"/>
    </source>
</evidence>
<dbReference type="eggNOG" id="KOG1289">
    <property type="taxonomic scope" value="Eukaryota"/>
</dbReference>
<feature type="compositionally biased region" description="Polar residues" evidence="6">
    <location>
        <begin position="1"/>
        <end position="19"/>
    </location>
</feature>
<dbReference type="Pfam" id="PF13520">
    <property type="entry name" value="AA_permease_2"/>
    <property type="match status" value="1"/>
</dbReference>
<dbReference type="GO" id="GO:0006865">
    <property type="term" value="P:amino acid transport"/>
    <property type="evidence" value="ECO:0007669"/>
    <property type="project" value="InterPro"/>
</dbReference>
<keyword evidence="5 7" id="KW-0472">Membrane</keyword>
<evidence type="ECO:0000256" key="1">
    <source>
        <dbReference type="ARBA" id="ARBA00004141"/>
    </source>
</evidence>
<evidence type="ECO:0008006" key="10">
    <source>
        <dbReference type="Google" id="ProtNLM"/>
    </source>
</evidence>
<comment type="subcellular location">
    <subcellularLocation>
        <location evidence="1">Membrane</location>
        <topology evidence="1">Multi-pass membrane protein</topology>
    </subcellularLocation>
</comment>
<feature type="transmembrane region" description="Helical" evidence="7">
    <location>
        <begin position="205"/>
        <end position="228"/>
    </location>
</feature>
<keyword evidence="3 7" id="KW-0812">Transmembrane</keyword>
<evidence type="ECO:0000256" key="4">
    <source>
        <dbReference type="ARBA" id="ARBA00022989"/>
    </source>
</evidence>
<dbReference type="GeneID" id="19972608"/>
<feature type="transmembrane region" description="Helical" evidence="7">
    <location>
        <begin position="393"/>
        <end position="413"/>
    </location>
</feature>
<feature type="transmembrane region" description="Helical" evidence="7">
    <location>
        <begin position="134"/>
        <end position="158"/>
    </location>
</feature>
<feature type="region of interest" description="Disordered" evidence="6">
    <location>
        <begin position="1"/>
        <end position="20"/>
    </location>
</feature>
<feature type="transmembrane region" description="Helical" evidence="7">
    <location>
        <begin position="92"/>
        <end position="113"/>
    </location>
</feature>